<name>A0A4Y3RLH3_9ACTN</name>
<accession>A0A4Y3RLH3</accession>
<protein>
    <submittedName>
        <fullName evidence="2">Uncharacterized protein</fullName>
    </submittedName>
</protein>
<keyword evidence="3" id="KW-1185">Reference proteome</keyword>
<comment type="caution">
    <text evidence="2">The sequence shown here is derived from an EMBL/GenBank/DDBJ whole genome shotgun (WGS) entry which is preliminary data.</text>
</comment>
<evidence type="ECO:0000256" key="1">
    <source>
        <dbReference type="SAM" id="MobiDB-lite"/>
    </source>
</evidence>
<dbReference type="Proteomes" id="UP000315226">
    <property type="component" value="Unassembled WGS sequence"/>
</dbReference>
<sequence>MRAGLRFGPGQFVQVEGEGATVGQVDGELAGGCTSLMGRSGASAPLAAAAVAVRRRLFQREPSHRCTGGRQDGHNHVPKEEVDHPTALPHRLRIKSAILLRT</sequence>
<organism evidence="2 3">
    <name type="scientific">Streptomyces gardneri</name>
    <dbReference type="NCBI Taxonomy" id="66892"/>
    <lineage>
        <taxon>Bacteria</taxon>
        <taxon>Bacillati</taxon>
        <taxon>Actinomycetota</taxon>
        <taxon>Actinomycetes</taxon>
        <taxon>Kitasatosporales</taxon>
        <taxon>Streptomycetaceae</taxon>
        <taxon>Streptomyces</taxon>
    </lineage>
</organism>
<evidence type="ECO:0000313" key="2">
    <source>
        <dbReference type="EMBL" id="GEB58586.1"/>
    </source>
</evidence>
<dbReference type="AlphaFoldDB" id="A0A4Y3RLH3"/>
<gene>
    <name evidence="2" type="ORF">SGA01_41910</name>
</gene>
<reference evidence="2 3" key="1">
    <citation type="submission" date="2019-06" db="EMBL/GenBank/DDBJ databases">
        <title>Whole genome shotgun sequence of Streptomyces gardneri NBRC 12865.</title>
        <authorList>
            <person name="Hosoyama A."/>
            <person name="Uohara A."/>
            <person name="Ohji S."/>
            <person name="Ichikawa N."/>
        </authorList>
    </citation>
    <scope>NUCLEOTIDE SEQUENCE [LARGE SCALE GENOMIC DNA]</scope>
    <source>
        <strain evidence="2 3">NBRC 12865</strain>
    </source>
</reference>
<proteinExistence type="predicted"/>
<feature type="region of interest" description="Disordered" evidence="1">
    <location>
        <begin position="61"/>
        <end position="87"/>
    </location>
</feature>
<evidence type="ECO:0000313" key="3">
    <source>
        <dbReference type="Proteomes" id="UP000315226"/>
    </source>
</evidence>
<feature type="compositionally biased region" description="Basic and acidic residues" evidence="1">
    <location>
        <begin position="71"/>
        <end position="84"/>
    </location>
</feature>
<dbReference type="EMBL" id="BJMN01000027">
    <property type="protein sequence ID" value="GEB58586.1"/>
    <property type="molecule type" value="Genomic_DNA"/>
</dbReference>